<comment type="caution">
    <text evidence="10">The sequence shown here is derived from an EMBL/GenBank/DDBJ whole genome shotgun (WGS) entry which is preliminary data.</text>
</comment>
<protein>
    <submittedName>
        <fullName evidence="10">Putative D-methionine transport system permease protein MetI</fullName>
    </submittedName>
</protein>
<evidence type="ECO:0000256" key="8">
    <source>
        <dbReference type="RuleBase" id="RU363032"/>
    </source>
</evidence>
<evidence type="ECO:0000256" key="1">
    <source>
        <dbReference type="ARBA" id="ARBA00004651"/>
    </source>
</evidence>
<evidence type="ECO:0000256" key="5">
    <source>
        <dbReference type="ARBA" id="ARBA00022692"/>
    </source>
</evidence>
<evidence type="ECO:0000256" key="3">
    <source>
        <dbReference type="ARBA" id="ARBA00022448"/>
    </source>
</evidence>
<feature type="domain" description="ABC transmembrane type-1" evidence="9">
    <location>
        <begin position="22"/>
        <end position="216"/>
    </location>
</feature>
<keyword evidence="6 8" id="KW-1133">Transmembrane helix</keyword>
<dbReference type="GO" id="GO:0048473">
    <property type="term" value="P:D-methionine transmembrane transport"/>
    <property type="evidence" value="ECO:0007669"/>
    <property type="project" value="TreeGrafter"/>
</dbReference>
<comment type="subcellular location">
    <subcellularLocation>
        <location evidence="1 8">Cell membrane</location>
        <topology evidence="1 8">Multi-pass membrane protein</topology>
    </subcellularLocation>
</comment>
<keyword evidence="3 8" id="KW-0813">Transport</keyword>
<feature type="transmembrane region" description="Helical" evidence="8">
    <location>
        <begin position="26"/>
        <end position="50"/>
    </location>
</feature>
<reference evidence="10 11" key="1">
    <citation type="submission" date="2016-01" db="EMBL/GenBank/DDBJ databases">
        <authorList>
            <person name="Oliw E.H."/>
        </authorList>
    </citation>
    <scope>NUCLEOTIDE SEQUENCE [LARGE SCALE GENOMIC DNA]</scope>
    <source>
        <strain evidence="10 11">KA00635</strain>
    </source>
</reference>
<sequence>MAFFKTIMPNVLAIQDQMLKATLETLYMTIVTCVIGFAIGILIGVLLVLYMPGGLKENRAVYSIVDKIVNIGRSIPFVILIALLGGFTRLIVGTSIGTTGSLVPLIVGTIPFYARQVQNALLEIDEGIIEAAQAMGCSIRDIVIRVYLKEAIPGLIRTSALTVINVISLTAMAGVVGGGGLGNLAITRGYQRYQNDITIVATLIILIIVFISQAIADRLVKHYEH</sequence>
<evidence type="ECO:0000256" key="7">
    <source>
        <dbReference type="ARBA" id="ARBA00023136"/>
    </source>
</evidence>
<dbReference type="InterPro" id="IPR051322">
    <property type="entry name" value="AA_ABC_Transporter_Permease"/>
</dbReference>
<keyword evidence="7 8" id="KW-0472">Membrane</keyword>
<comment type="similarity">
    <text evidence="2">Belongs to the binding-protein-dependent transport system permease family. CysTW subfamily.</text>
</comment>
<dbReference type="GO" id="GO:0005886">
    <property type="term" value="C:plasma membrane"/>
    <property type="evidence" value="ECO:0007669"/>
    <property type="project" value="UniProtKB-SubCell"/>
</dbReference>
<feature type="transmembrane region" description="Helical" evidence="8">
    <location>
        <begin position="71"/>
        <end position="92"/>
    </location>
</feature>
<dbReference type="Pfam" id="PF00528">
    <property type="entry name" value="BPD_transp_1"/>
    <property type="match status" value="1"/>
</dbReference>
<dbReference type="OrthoDB" id="9793490at2"/>
<dbReference type="PROSITE" id="PS50928">
    <property type="entry name" value="ABC_TM1"/>
    <property type="match status" value="1"/>
</dbReference>
<dbReference type="SUPFAM" id="SSF161098">
    <property type="entry name" value="MetI-like"/>
    <property type="match status" value="1"/>
</dbReference>
<dbReference type="AlphaFoldDB" id="A0A133Y2P9"/>
<dbReference type="STRING" id="87541.AWM71_01485"/>
<dbReference type="PANTHER" id="PTHR30450:SF1">
    <property type="entry name" value="D-METHIONINE TRANSPORT SYSTEM PERMEASE PROTEIN METI-RELATED"/>
    <property type="match status" value="1"/>
</dbReference>
<dbReference type="PANTHER" id="PTHR30450">
    <property type="entry name" value="ABC TRANSPORTER PERMEASE"/>
    <property type="match status" value="1"/>
</dbReference>
<feature type="transmembrane region" description="Helical" evidence="8">
    <location>
        <begin position="163"/>
        <end position="185"/>
    </location>
</feature>
<evidence type="ECO:0000256" key="4">
    <source>
        <dbReference type="ARBA" id="ARBA00022475"/>
    </source>
</evidence>
<name>A0A133Y2P9_9LACT</name>
<dbReference type="Gene3D" id="1.10.3720.10">
    <property type="entry name" value="MetI-like"/>
    <property type="match status" value="1"/>
</dbReference>
<dbReference type="EMBL" id="LSCQ01000026">
    <property type="protein sequence ID" value="KXB37484.1"/>
    <property type="molecule type" value="Genomic_DNA"/>
</dbReference>
<dbReference type="InterPro" id="IPR035906">
    <property type="entry name" value="MetI-like_sf"/>
</dbReference>
<feature type="transmembrane region" description="Helical" evidence="8">
    <location>
        <begin position="197"/>
        <end position="216"/>
    </location>
</feature>
<dbReference type="RefSeq" id="WP_060936606.1">
    <property type="nucleotide sequence ID" value="NZ_JASOZP010000003.1"/>
</dbReference>
<dbReference type="CDD" id="cd06261">
    <property type="entry name" value="TM_PBP2"/>
    <property type="match status" value="1"/>
</dbReference>
<evidence type="ECO:0000256" key="6">
    <source>
        <dbReference type="ARBA" id="ARBA00022989"/>
    </source>
</evidence>
<evidence type="ECO:0000256" key="2">
    <source>
        <dbReference type="ARBA" id="ARBA00007069"/>
    </source>
</evidence>
<evidence type="ECO:0000313" key="10">
    <source>
        <dbReference type="EMBL" id="KXB37484.1"/>
    </source>
</evidence>
<dbReference type="PATRIC" id="fig|87541.4.peg.561"/>
<dbReference type="FunFam" id="1.10.3720.10:FF:000002">
    <property type="entry name" value="D-methionine ABC transporter permease MetI"/>
    <property type="match status" value="1"/>
</dbReference>
<accession>A0A133Y2P9</accession>
<evidence type="ECO:0000259" key="9">
    <source>
        <dbReference type="PROSITE" id="PS50928"/>
    </source>
</evidence>
<organism evidence="10 11">
    <name type="scientific">Aerococcus christensenii</name>
    <dbReference type="NCBI Taxonomy" id="87541"/>
    <lineage>
        <taxon>Bacteria</taxon>
        <taxon>Bacillati</taxon>
        <taxon>Bacillota</taxon>
        <taxon>Bacilli</taxon>
        <taxon>Lactobacillales</taxon>
        <taxon>Aerococcaceae</taxon>
        <taxon>Aerococcus</taxon>
    </lineage>
</organism>
<evidence type="ECO:0000313" key="11">
    <source>
        <dbReference type="Proteomes" id="UP000070422"/>
    </source>
</evidence>
<keyword evidence="4" id="KW-1003">Cell membrane</keyword>
<gene>
    <name evidence="10" type="ORF">HMPREF3187_00559</name>
</gene>
<dbReference type="InterPro" id="IPR000515">
    <property type="entry name" value="MetI-like"/>
</dbReference>
<proteinExistence type="inferred from homology"/>
<dbReference type="Proteomes" id="UP000070422">
    <property type="component" value="Unassembled WGS sequence"/>
</dbReference>
<keyword evidence="5 8" id="KW-0812">Transmembrane</keyword>